<dbReference type="InterPro" id="IPR036237">
    <property type="entry name" value="Xyl_isomerase-like_sf"/>
</dbReference>
<dbReference type="InterPro" id="IPR006311">
    <property type="entry name" value="TAT_signal"/>
</dbReference>
<dbReference type="Pfam" id="PF01261">
    <property type="entry name" value="AP_endonuc_2"/>
    <property type="match status" value="1"/>
</dbReference>
<dbReference type="InterPro" id="IPR050312">
    <property type="entry name" value="IolE/XylAMocC-like"/>
</dbReference>
<dbReference type="PANTHER" id="PTHR12110:SF41">
    <property type="entry name" value="INOSOSE DEHYDRATASE"/>
    <property type="match status" value="1"/>
</dbReference>
<dbReference type="RefSeq" id="WP_094568998.1">
    <property type="nucleotide sequence ID" value="NZ_CP022743.1"/>
</dbReference>
<evidence type="ECO:0000313" key="2">
    <source>
        <dbReference type="EMBL" id="ASU32399.1"/>
    </source>
</evidence>
<accession>A0A223NR58</accession>
<sequence length="291" mass="32834">MTDRRSFLKRTGLLALSIPLLKNELFAAPFARKLPAKGIQLYMVKEDMEKDPAGTLKQLGKMGYTQIESYDGNKGVFWGMGNKTFSKLTNDNGLTLISTHYAGNSGGFEKLAAEAAEIGMKYLIYPWKGPQKGIDDFKRIADEFNGYGAICKKNGLRFAYHPHDYPYKPVDGQLPIDVLLAGTDKDLVDFQMDFYYTVTEGQDPEAYIRKHKPRFRLCHMRDVLKVRLPKGSEDESACDLGTGIIDYNHLLSTALDNGMEYFFVEQSRFFRETPLQSAAVNAAYLNTMKLA</sequence>
<dbReference type="SUPFAM" id="SSF51658">
    <property type="entry name" value="Xylose isomerase-like"/>
    <property type="match status" value="1"/>
</dbReference>
<evidence type="ECO:0000313" key="3">
    <source>
        <dbReference type="Proteomes" id="UP000215002"/>
    </source>
</evidence>
<dbReference type="KEGG" id="muc:MuYL_0496"/>
<organism evidence="2 3">
    <name type="scientific">Mucilaginibacter xinganensis</name>
    <dbReference type="NCBI Taxonomy" id="1234841"/>
    <lineage>
        <taxon>Bacteria</taxon>
        <taxon>Pseudomonadati</taxon>
        <taxon>Bacteroidota</taxon>
        <taxon>Sphingobacteriia</taxon>
        <taxon>Sphingobacteriales</taxon>
        <taxon>Sphingobacteriaceae</taxon>
        <taxon>Mucilaginibacter</taxon>
    </lineage>
</organism>
<dbReference type="OrthoDB" id="9798407at2"/>
<dbReference type="InterPro" id="IPR013022">
    <property type="entry name" value="Xyl_isomerase-like_TIM-brl"/>
</dbReference>
<gene>
    <name evidence="2" type="ORF">MuYL_0496</name>
</gene>
<reference evidence="2 3" key="1">
    <citation type="submission" date="2017-08" db="EMBL/GenBank/DDBJ databases">
        <title>Complete genome sequence of Mucilaginibacter sp. strain BJC16-A31.</title>
        <authorList>
            <consortium name="Henan University of Science and Technology"/>
            <person name="You X."/>
        </authorList>
    </citation>
    <scope>NUCLEOTIDE SEQUENCE [LARGE SCALE GENOMIC DNA]</scope>
    <source>
        <strain evidence="2 3">BJC16-A31</strain>
    </source>
</reference>
<dbReference type="Proteomes" id="UP000215002">
    <property type="component" value="Chromosome"/>
</dbReference>
<feature type="domain" description="Xylose isomerase-like TIM barrel" evidence="1">
    <location>
        <begin position="61"/>
        <end position="265"/>
    </location>
</feature>
<evidence type="ECO:0000259" key="1">
    <source>
        <dbReference type="Pfam" id="PF01261"/>
    </source>
</evidence>
<dbReference type="Gene3D" id="3.20.20.150">
    <property type="entry name" value="Divalent-metal-dependent TIM barrel enzymes"/>
    <property type="match status" value="1"/>
</dbReference>
<dbReference type="AlphaFoldDB" id="A0A223NR58"/>
<protein>
    <recommendedName>
        <fullName evidence="1">Xylose isomerase-like TIM barrel domain-containing protein</fullName>
    </recommendedName>
</protein>
<proteinExistence type="predicted"/>
<dbReference type="PROSITE" id="PS51318">
    <property type="entry name" value="TAT"/>
    <property type="match status" value="1"/>
</dbReference>
<name>A0A223NR58_9SPHI</name>
<dbReference type="PANTHER" id="PTHR12110">
    <property type="entry name" value="HYDROXYPYRUVATE ISOMERASE"/>
    <property type="match status" value="1"/>
</dbReference>
<keyword evidence="3" id="KW-1185">Reference proteome</keyword>
<dbReference type="EMBL" id="CP022743">
    <property type="protein sequence ID" value="ASU32399.1"/>
    <property type="molecule type" value="Genomic_DNA"/>
</dbReference>